<dbReference type="SMART" id="SM00184">
    <property type="entry name" value="RING"/>
    <property type="match status" value="1"/>
</dbReference>
<dbReference type="AlphaFoldDB" id="A0A1R2BYF2"/>
<dbReference type="InterPro" id="IPR001841">
    <property type="entry name" value="Znf_RING"/>
</dbReference>
<keyword evidence="5" id="KW-0175">Coiled coil</keyword>
<dbReference type="PROSITE" id="PS50089">
    <property type="entry name" value="ZF_RING_2"/>
    <property type="match status" value="1"/>
</dbReference>
<reference evidence="7 8" key="1">
    <citation type="submission" date="2016-11" db="EMBL/GenBank/DDBJ databases">
        <title>The macronuclear genome of Stentor coeruleus: a giant cell with tiny introns.</title>
        <authorList>
            <person name="Slabodnick M."/>
            <person name="Ruby J.G."/>
            <person name="Reiff S.B."/>
            <person name="Swart E.C."/>
            <person name="Gosai S."/>
            <person name="Prabakaran S."/>
            <person name="Witkowska E."/>
            <person name="Larue G.E."/>
            <person name="Fisher S."/>
            <person name="Freeman R.M."/>
            <person name="Gunawardena J."/>
            <person name="Chu W."/>
            <person name="Stover N.A."/>
            <person name="Gregory B.D."/>
            <person name="Nowacki M."/>
            <person name="Derisi J."/>
            <person name="Roy S.W."/>
            <person name="Marshall W.F."/>
            <person name="Sood P."/>
        </authorList>
    </citation>
    <scope>NUCLEOTIDE SEQUENCE [LARGE SCALE GENOMIC DNA]</scope>
    <source>
        <strain evidence="7">WM001</strain>
    </source>
</reference>
<comment type="caution">
    <text evidence="7">The sequence shown here is derived from an EMBL/GenBank/DDBJ whole genome shotgun (WGS) entry which is preliminary data.</text>
</comment>
<evidence type="ECO:0000256" key="4">
    <source>
        <dbReference type="PROSITE-ProRule" id="PRU00175"/>
    </source>
</evidence>
<proteinExistence type="predicted"/>
<evidence type="ECO:0000256" key="2">
    <source>
        <dbReference type="ARBA" id="ARBA00022771"/>
    </source>
</evidence>
<dbReference type="Gene3D" id="3.30.40.10">
    <property type="entry name" value="Zinc/RING finger domain, C3HC4 (zinc finger)"/>
    <property type="match status" value="1"/>
</dbReference>
<gene>
    <name evidence="7" type="ORF">SteCoe_17813</name>
</gene>
<dbReference type="InterPro" id="IPR017907">
    <property type="entry name" value="Znf_RING_CS"/>
</dbReference>
<keyword evidence="2 4" id="KW-0863">Zinc-finger</keyword>
<evidence type="ECO:0000256" key="5">
    <source>
        <dbReference type="SAM" id="Coils"/>
    </source>
</evidence>
<dbReference type="Pfam" id="PF13445">
    <property type="entry name" value="zf-RING_UBOX"/>
    <property type="match status" value="1"/>
</dbReference>
<feature type="domain" description="RING-type" evidence="6">
    <location>
        <begin position="9"/>
        <end position="48"/>
    </location>
</feature>
<dbReference type="OrthoDB" id="308468at2759"/>
<sequence>MSDKAVIECPICFEVFKDPRIFYCGHTICKSCIVKSIQNDIISCPICRKTFPMKSVNKLTKNYSLSNLIAEFLNIKAESKNFESLLSQNEDFKQQIKSLKNYLEISDSKLRIAENSLTKKKAENEKLYEKIRKLESVSKQDNKCKIHNSIIVKLEMQVDESKIKISRLLEIIRKYGLDNVDEMIEIRNEENITENFKESLKSKKNFNGSFMQDDESPKKILALQDNESNEKNFVSRAFRLPSLPGKRVGVNSRLIGSRLSFDEVLNMTDINIGNKN</sequence>
<keyword evidence="8" id="KW-1185">Reference proteome</keyword>
<feature type="coiled-coil region" evidence="5">
    <location>
        <begin position="75"/>
        <end position="137"/>
    </location>
</feature>
<accession>A0A1R2BYF2</accession>
<dbReference type="GO" id="GO:0016567">
    <property type="term" value="P:protein ubiquitination"/>
    <property type="evidence" value="ECO:0007669"/>
    <property type="project" value="InterPro"/>
</dbReference>
<dbReference type="GO" id="GO:0004842">
    <property type="term" value="F:ubiquitin-protein transferase activity"/>
    <property type="evidence" value="ECO:0007669"/>
    <property type="project" value="InterPro"/>
</dbReference>
<organism evidence="7 8">
    <name type="scientific">Stentor coeruleus</name>
    <dbReference type="NCBI Taxonomy" id="5963"/>
    <lineage>
        <taxon>Eukaryota</taxon>
        <taxon>Sar</taxon>
        <taxon>Alveolata</taxon>
        <taxon>Ciliophora</taxon>
        <taxon>Postciliodesmatophora</taxon>
        <taxon>Heterotrichea</taxon>
        <taxon>Heterotrichida</taxon>
        <taxon>Stentoridae</taxon>
        <taxon>Stentor</taxon>
    </lineage>
</organism>
<evidence type="ECO:0000256" key="3">
    <source>
        <dbReference type="ARBA" id="ARBA00022833"/>
    </source>
</evidence>
<evidence type="ECO:0000256" key="1">
    <source>
        <dbReference type="ARBA" id="ARBA00022723"/>
    </source>
</evidence>
<dbReference type="InterPro" id="IPR027370">
    <property type="entry name" value="Znf-RING_euk"/>
</dbReference>
<dbReference type="InterPro" id="IPR013083">
    <property type="entry name" value="Znf_RING/FYVE/PHD"/>
</dbReference>
<dbReference type="PANTHER" id="PTHR47156:SF10">
    <property type="entry name" value="E3 UBIQUITIN-PROTEIN LIGASE TRIM-21-RELATED"/>
    <property type="match status" value="1"/>
</dbReference>
<evidence type="ECO:0000259" key="6">
    <source>
        <dbReference type="PROSITE" id="PS50089"/>
    </source>
</evidence>
<dbReference type="Proteomes" id="UP000187209">
    <property type="component" value="Unassembled WGS sequence"/>
</dbReference>
<dbReference type="SUPFAM" id="SSF57850">
    <property type="entry name" value="RING/U-box"/>
    <property type="match status" value="1"/>
</dbReference>
<dbReference type="InterPro" id="IPR052667">
    <property type="entry name" value="E3_ubiquitin-ligase_RING"/>
</dbReference>
<dbReference type="GO" id="GO:0008270">
    <property type="term" value="F:zinc ion binding"/>
    <property type="evidence" value="ECO:0007669"/>
    <property type="project" value="UniProtKB-KW"/>
</dbReference>
<evidence type="ECO:0000313" key="8">
    <source>
        <dbReference type="Proteomes" id="UP000187209"/>
    </source>
</evidence>
<dbReference type="InterPro" id="IPR003613">
    <property type="entry name" value="Ubox_domain"/>
</dbReference>
<dbReference type="PANTHER" id="PTHR47156">
    <property type="entry name" value="PROTEIN CBG20824"/>
    <property type="match status" value="1"/>
</dbReference>
<keyword evidence="3" id="KW-0862">Zinc</keyword>
<evidence type="ECO:0000313" key="7">
    <source>
        <dbReference type="EMBL" id="OMJ81655.1"/>
    </source>
</evidence>
<keyword evidence="1" id="KW-0479">Metal-binding</keyword>
<protein>
    <recommendedName>
        <fullName evidence="6">RING-type domain-containing protein</fullName>
    </recommendedName>
</protein>
<dbReference type="SMART" id="SM00504">
    <property type="entry name" value="Ubox"/>
    <property type="match status" value="1"/>
</dbReference>
<name>A0A1R2BYF2_9CILI</name>
<dbReference type="EMBL" id="MPUH01000371">
    <property type="protein sequence ID" value="OMJ81655.1"/>
    <property type="molecule type" value="Genomic_DNA"/>
</dbReference>
<dbReference type="CDD" id="cd16449">
    <property type="entry name" value="RING-HC"/>
    <property type="match status" value="1"/>
</dbReference>
<dbReference type="PROSITE" id="PS00518">
    <property type="entry name" value="ZF_RING_1"/>
    <property type="match status" value="1"/>
</dbReference>